<keyword evidence="7" id="KW-1185">Reference proteome</keyword>
<comment type="similarity">
    <text evidence="1">Belongs to the APC1 family.</text>
</comment>
<evidence type="ECO:0000256" key="5">
    <source>
        <dbReference type="SAM" id="MobiDB-lite"/>
    </source>
</evidence>
<proteinExistence type="inferred from homology"/>
<dbReference type="RefSeq" id="XP_067078922.1">
    <property type="nucleotide sequence ID" value="XM_067222821.1"/>
</dbReference>
<keyword evidence="2" id="KW-0132">Cell division</keyword>
<evidence type="ECO:0000256" key="3">
    <source>
        <dbReference type="ARBA" id="ARBA00022776"/>
    </source>
</evidence>
<dbReference type="GO" id="GO:0060090">
    <property type="term" value="F:molecular adaptor activity"/>
    <property type="evidence" value="ECO:0007669"/>
    <property type="project" value="TreeGrafter"/>
</dbReference>
<dbReference type="Gene3D" id="1.25.10.10">
    <property type="entry name" value="Leucine-rich Repeat Variant"/>
    <property type="match status" value="1"/>
</dbReference>
<dbReference type="GO" id="GO:0031145">
    <property type="term" value="P:anaphase-promoting complex-dependent catabolic process"/>
    <property type="evidence" value="ECO:0007669"/>
    <property type="project" value="TreeGrafter"/>
</dbReference>
<dbReference type="PANTHER" id="PTHR12827:SF3">
    <property type="entry name" value="ANAPHASE-PROMOTING COMPLEX SUBUNIT 1"/>
    <property type="match status" value="1"/>
</dbReference>
<gene>
    <name evidence="6" type="ORF">TEOVI_000675800</name>
</gene>
<dbReference type="VEuPathDB" id="TriTrypDB:TEOVI_000675800"/>
<dbReference type="Proteomes" id="UP000195570">
    <property type="component" value="Unassembled WGS sequence"/>
</dbReference>
<reference evidence="6" key="1">
    <citation type="submission" date="2016-09" db="EMBL/GenBank/DDBJ databases">
        <authorList>
            <person name="Hebert L."/>
            <person name="Moumen B."/>
        </authorList>
    </citation>
    <scope>NUCLEOTIDE SEQUENCE [LARGE SCALE GENOMIC DNA]</scope>
    <source>
        <strain evidence="6">OVI</strain>
    </source>
</reference>
<keyword evidence="3" id="KW-0498">Mitosis</keyword>
<dbReference type="GeneID" id="92380692"/>
<accession>A0A1G4I782</accession>
<evidence type="ECO:0000256" key="4">
    <source>
        <dbReference type="ARBA" id="ARBA00023306"/>
    </source>
</evidence>
<feature type="compositionally biased region" description="Gly residues" evidence="5">
    <location>
        <begin position="526"/>
        <end position="540"/>
    </location>
</feature>
<dbReference type="GO" id="GO:0051301">
    <property type="term" value="P:cell division"/>
    <property type="evidence" value="ECO:0007669"/>
    <property type="project" value="UniProtKB-KW"/>
</dbReference>
<evidence type="ECO:0000256" key="2">
    <source>
        <dbReference type="ARBA" id="ARBA00022618"/>
    </source>
</evidence>
<evidence type="ECO:0000256" key="1">
    <source>
        <dbReference type="ARBA" id="ARBA00010547"/>
    </source>
</evidence>
<feature type="region of interest" description="Disordered" evidence="5">
    <location>
        <begin position="516"/>
        <end position="542"/>
    </location>
</feature>
<protein>
    <submittedName>
        <fullName evidence="6">Cyclosome subunit 1, putative</fullName>
    </submittedName>
</protein>
<dbReference type="GO" id="GO:0070979">
    <property type="term" value="P:protein K11-linked ubiquitination"/>
    <property type="evidence" value="ECO:0007669"/>
    <property type="project" value="TreeGrafter"/>
</dbReference>
<keyword evidence="4" id="KW-0131">Cell cycle</keyword>
<dbReference type="FunFam" id="1.25.10.10:FF:001587">
    <property type="entry name" value="Anaphase promoting complex subunit 1"/>
    <property type="match status" value="1"/>
</dbReference>
<dbReference type="InterPro" id="IPR011989">
    <property type="entry name" value="ARM-like"/>
</dbReference>
<dbReference type="PANTHER" id="PTHR12827">
    <property type="entry name" value="MEIOTIC CHECKPOINT REGULATOR TSG24 FAMILY MEMBER"/>
    <property type="match status" value="1"/>
</dbReference>
<dbReference type="InterPro" id="IPR024990">
    <property type="entry name" value="Apc1"/>
</dbReference>
<dbReference type="EMBL" id="CZPT02000790">
    <property type="protein sequence ID" value="SCU67637.1"/>
    <property type="molecule type" value="Genomic_DNA"/>
</dbReference>
<dbReference type="GO" id="GO:0007091">
    <property type="term" value="P:metaphase/anaphase transition of mitotic cell cycle"/>
    <property type="evidence" value="ECO:0007669"/>
    <property type="project" value="TreeGrafter"/>
</dbReference>
<organism evidence="6 7">
    <name type="scientific">Trypanosoma equiperdum</name>
    <dbReference type="NCBI Taxonomy" id="5694"/>
    <lineage>
        <taxon>Eukaryota</taxon>
        <taxon>Discoba</taxon>
        <taxon>Euglenozoa</taxon>
        <taxon>Kinetoplastea</taxon>
        <taxon>Metakinetoplastina</taxon>
        <taxon>Trypanosomatida</taxon>
        <taxon>Trypanosomatidae</taxon>
        <taxon>Trypanosoma</taxon>
    </lineage>
</organism>
<evidence type="ECO:0000313" key="7">
    <source>
        <dbReference type="Proteomes" id="UP000195570"/>
    </source>
</evidence>
<comment type="caution">
    <text evidence="6">The sequence shown here is derived from an EMBL/GenBank/DDBJ whole genome shotgun (WGS) entry which is preliminary data.</text>
</comment>
<dbReference type="GO" id="GO:0005680">
    <property type="term" value="C:anaphase-promoting complex"/>
    <property type="evidence" value="ECO:0007669"/>
    <property type="project" value="InterPro"/>
</dbReference>
<sequence>MQSAYTIKVSERQADGVRDVSVFHHGELHFSTSHRNMKWAVLTRFPAPFTQHGGSLHPAAISLPDEKCDVASACRGNEKQRDPVVVGKSDIDSGSKLMYEYLCVFHCDEPRNRLSHYTAHQPWTICSAYSTADPAAVTHFVLNNINPSCVVPGLRGVFVHGTPQSVPTVPSPLIQVGVNTFQPAADLWWMVSQLAINPVYVSVGGGNPATCLPTGDAAANSTRMHIYNCEDNMECVAPKYALVGSTVLAQFQVSEDRMMVVAVGGNDVRLAMTTVSEHVGIMLWVWWPQRLHMPNLRVKGASVSLTVSESCRANVQVLFLFDASRGSLHVLRTPDLLTAKGSLDLLFTISTNCPPVVLPCMCSSMMQPIMVCNRPSVNEVALYYVPELLRTPLSTNYMATMSLSGVLPKNVIVEGVSYHNGSTVVFEAAVAGSDREPSVAASHQQYAFNFPSLLDEQHPLARFILEALEPVFETECVALLQCELLRRSWKSKRKGQVWDFGTGCLELIANIVHNSMSPNSDRRGSPSGGGRYAAAGGSGSGRSVSQMCDAAPSGLELQTSSACTFVDKNFRLCDVVADPILMTADTLQKNAFRFQDRGHHENHGKFSSELDHGNIWTKKQCGLCVFTLHLLYESLKLQERFWILLEPLARLNLRLSEIMQWSQYTRYYSTCLCETETEDFAGHTTTGASRTGTTVSFQRALPENLLIEYFKFHASSSTAAVMSGAPPLLYTILQRVLKGKARTSGGWPAIRGITSSNPLSLANKLFFMLVDCFDAPQVTARVPTSWWFTLCKGLLEYDIDPKFVSTELCAGVGQPIERALCIAKDHPDDIWNDDFNTIIGRLDRLQHNLTSTRCVNPAGDVVRTAQERAIGREYRATLNDDDGVIMRPDFPKRWGDSRLDIVQSMFNTAAPITLPSQVDGTDAIYGSLRNLSRRATALPVGRGMFTLCTQNFRVRDSVPIPPLNLEGRTSDGITITNNFEEAEPVNIIWPLFHNGCAAGLRFLSLPHFKGHRSAKEEESITRHWVLYQTRNISCPASRSGLLLAAGLLGHLKVLQRTDIYSLLVSPQSQFSGREAVTIAVLLGLSCSLRGTSNPVVFNCVSMHVQSLTPATEDIEVSLDVQTAASVSLGLLYQGTPDAFFVEMLLIQMSRLPSDEHFRDREGYALGAGFGLGLLLLGTGSSHGVPNVENRLLKFMEGARREAAPSACEGLEVFNEVNPDSGHFLTRAQMARNAKESFRNQSTRVYEGDCFNIAVSGPAAVVALGFIYLQTNDALIADKIAPPNRLVGLQGVFPELCLLRTMMSSLIMWSKVEPTQEWIFQNVPSCLLRLVHSPKKSGLAPSQIRYLTMNLGYCIAGAVLAMGMRFAGSMNADAKVTVLAELNGFLRGFIGSTKTGITSIQNSTGAFLPCISACAIALALVTAGTGDVQCLAVMQKLHKRMNVGYGDHLAISMATGLLFLGGGQLTLSNSLSSVAALIMAFYPVWPETASDNRMHLQALRHLYCLAVVPRLIETIDVLTNRPVSVPVRVIVNRGRLFQNEPSSVVKEMWTPVPKGRENQAVRMVTPCLLPELSTVAQIEIRSAQHYNMTICNMDPNVIGDGGIVVRVLEKNVTSTEDGKSGRSLGEELVVSWIQRLFHEQMQLRPGPIEAGVIIDNVNLLFTCQERFLADLSHSEREFSLDFIMNVRRTLNRRYSGLLRHTGRLSTRHPLSQLIKKQKSVYSTASSLVQTLVSDDGHSSDLAPIAEALLMYAEATGMESTGNSEAFHVSFVMQWLSQALHFYGLVGRTKPLSQLLTKYTDVLQRREQRVYALYRMNQTLLLRPEVLEDLVDCCVELAN</sequence>
<evidence type="ECO:0000313" key="6">
    <source>
        <dbReference type="EMBL" id="SCU67637.1"/>
    </source>
</evidence>
<name>A0A1G4I782_TRYEQ</name>